<sequence>MNAGTETRSHTENRWVLVDFLNSDQPGLLSIGDVNYSGASVRKNLDVVGRELLVDRIRLVAETGQGTDEVVGLRGTDYRVQAMPLRGPATKTVLAVIAIYKRVGDKLPERPPIGVLEWKISFDGHIETSWNDDLFRIYEIERTGDSPTGDMNQWVSELISPEDRTRMKVTIDAAIKSGNAQRYLVPYKVITRSNTDNPGIKHLEVSGRVLPDETFQGKWLRAITREVQEVTPSPITPGFGDFQSSSLLRAVFDLASDQVLMAVDTSCWQTFMTSNTWQRFGIQSPRFGYLPHVVHPDDYRAFRDIVEESRPATAAIVRLLHTDGSYNPYNVAASSAPDDHGATGRYSVVRMSPARA</sequence>
<dbReference type="Proteomes" id="UP000002505">
    <property type="component" value="Plasmid pACHL01"/>
</dbReference>
<keyword evidence="1" id="KW-0614">Plasmid</keyword>
<dbReference type="HOGENOM" id="CLU_777664_0_0_11"/>
<name>B8HIT7_PSECP</name>
<evidence type="ECO:0000313" key="1">
    <source>
        <dbReference type="EMBL" id="ACL42334.1"/>
    </source>
</evidence>
<evidence type="ECO:0008006" key="3">
    <source>
        <dbReference type="Google" id="ProtNLM"/>
    </source>
</evidence>
<dbReference type="KEGG" id="ach:Achl_4383"/>
<keyword evidence="2" id="KW-1185">Reference proteome</keyword>
<organism evidence="1 2">
    <name type="scientific">Pseudarthrobacter chlorophenolicus (strain ATCC 700700 / DSM 12829 / CIP 107037 / JCM 12360 / KCTC 9906 / NCIMB 13794 / A6)</name>
    <name type="common">Arthrobacter chlorophenolicus</name>
    <dbReference type="NCBI Taxonomy" id="452863"/>
    <lineage>
        <taxon>Bacteria</taxon>
        <taxon>Bacillati</taxon>
        <taxon>Actinomycetota</taxon>
        <taxon>Actinomycetes</taxon>
        <taxon>Micrococcales</taxon>
        <taxon>Micrococcaceae</taxon>
        <taxon>Pseudarthrobacter</taxon>
    </lineage>
</organism>
<evidence type="ECO:0000313" key="2">
    <source>
        <dbReference type="Proteomes" id="UP000002505"/>
    </source>
</evidence>
<protein>
    <recommendedName>
        <fullName evidence="3">Rv3651-like N-terminal domain-containing protein</fullName>
    </recommendedName>
</protein>
<geneLocation type="plasmid" evidence="1 2">
    <name>pACHL01</name>
</geneLocation>
<proteinExistence type="predicted"/>
<dbReference type="OrthoDB" id="4963567at2"/>
<reference evidence="1" key="1">
    <citation type="submission" date="2009-01" db="EMBL/GenBank/DDBJ databases">
        <title>Complete sequence of plasmid1 of Arthrobacter chlorophenolicus A6.</title>
        <authorList>
            <consortium name="US DOE Joint Genome Institute"/>
            <person name="Lucas S."/>
            <person name="Copeland A."/>
            <person name="Lapidus A."/>
            <person name="Glavina del Rio T."/>
            <person name="Tice H."/>
            <person name="Bruce D."/>
            <person name="Goodwin L."/>
            <person name="Pitluck S."/>
            <person name="Goltsman E."/>
            <person name="Clum A."/>
            <person name="Larimer F."/>
            <person name="Land M."/>
            <person name="Hauser L."/>
            <person name="Kyrpides N."/>
            <person name="Mikhailova N."/>
            <person name="Jansson J."/>
            <person name="Richardson P."/>
        </authorList>
    </citation>
    <scope>NUCLEOTIDE SEQUENCE [LARGE SCALE GENOMIC DNA]</scope>
    <source>
        <strain evidence="1">A6</strain>
        <plasmid evidence="1">pACHL01</plasmid>
    </source>
</reference>
<dbReference type="EMBL" id="CP001342">
    <property type="protein sequence ID" value="ACL42334.1"/>
    <property type="molecule type" value="Genomic_DNA"/>
</dbReference>
<dbReference type="AlphaFoldDB" id="B8HIT7"/>
<gene>
    <name evidence="1" type="ordered locus">Achl_4383</name>
</gene>
<dbReference type="RefSeq" id="WP_012623351.1">
    <property type="nucleotide sequence ID" value="NC_011879.1"/>
</dbReference>
<dbReference type="Gene3D" id="3.30.450.20">
    <property type="entry name" value="PAS domain"/>
    <property type="match status" value="1"/>
</dbReference>
<accession>B8HIT7</accession>